<organism evidence="2 3">
    <name type="scientific">Candidatus Limisoma intestinavium</name>
    <dbReference type="NCBI Taxonomy" id="2840856"/>
    <lineage>
        <taxon>Bacteria</taxon>
        <taxon>Pseudomonadati</taxon>
        <taxon>Bacteroidota</taxon>
        <taxon>Bacteroidia</taxon>
        <taxon>Bacteroidales</taxon>
        <taxon>Candidatus Limisoma</taxon>
    </lineage>
</organism>
<feature type="domain" description="SPOR" evidence="1">
    <location>
        <begin position="79"/>
        <end position="163"/>
    </location>
</feature>
<dbReference type="InterPro" id="IPR007730">
    <property type="entry name" value="SPOR-like_dom"/>
</dbReference>
<reference evidence="2" key="1">
    <citation type="submission" date="2020-10" db="EMBL/GenBank/DDBJ databases">
        <authorList>
            <person name="Gilroy R."/>
        </authorList>
    </citation>
    <scope>NUCLEOTIDE SEQUENCE</scope>
    <source>
        <strain evidence="2">17073</strain>
    </source>
</reference>
<dbReference type="Proteomes" id="UP000824076">
    <property type="component" value="Unassembled WGS sequence"/>
</dbReference>
<accession>A0A9D1IKI8</accession>
<gene>
    <name evidence="2" type="ORF">IAD18_01355</name>
</gene>
<evidence type="ECO:0000259" key="1">
    <source>
        <dbReference type="PROSITE" id="PS51724"/>
    </source>
</evidence>
<dbReference type="InterPro" id="IPR036680">
    <property type="entry name" value="SPOR-like_sf"/>
</dbReference>
<dbReference type="PROSITE" id="PS51724">
    <property type="entry name" value="SPOR"/>
    <property type="match status" value="1"/>
</dbReference>
<dbReference type="Pfam" id="PF05036">
    <property type="entry name" value="SPOR"/>
    <property type="match status" value="1"/>
</dbReference>
<dbReference type="GO" id="GO:0042834">
    <property type="term" value="F:peptidoglycan binding"/>
    <property type="evidence" value="ECO:0007669"/>
    <property type="project" value="InterPro"/>
</dbReference>
<dbReference type="SUPFAM" id="SSF110997">
    <property type="entry name" value="Sporulation related repeat"/>
    <property type="match status" value="1"/>
</dbReference>
<evidence type="ECO:0000313" key="2">
    <source>
        <dbReference type="EMBL" id="HIU38296.1"/>
    </source>
</evidence>
<evidence type="ECO:0000313" key="3">
    <source>
        <dbReference type="Proteomes" id="UP000824076"/>
    </source>
</evidence>
<comment type="caution">
    <text evidence="2">The sequence shown here is derived from an EMBL/GenBank/DDBJ whole genome shotgun (WGS) entry which is preliminary data.</text>
</comment>
<dbReference type="EMBL" id="DVMS01000032">
    <property type="protein sequence ID" value="HIU38296.1"/>
    <property type="molecule type" value="Genomic_DNA"/>
</dbReference>
<dbReference type="AlphaFoldDB" id="A0A9D1IKI8"/>
<sequence>MSIRTFLTTVMFAFPAIGITAAEPEEPRCIVDSIETRSNGNISIDANYAIIDIARQDTVADDRSSLNPYDNEQAREKRLVHRAGYRIQAYTDSNQRTAKARAQSIANNISDAFPEYKQYLAYNAPYWRLRIGDFLTQEEAMEALTQLKKAFPSLANEMRIVRDRINHLE</sequence>
<proteinExistence type="predicted"/>
<name>A0A9D1IKI8_9BACT</name>
<protein>
    <submittedName>
        <fullName evidence="2">SPOR domain-containing protein</fullName>
    </submittedName>
</protein>
<reference evidence="2" key="2">
    <citation type="journal article" date="2021" name="PeerJ">
        <title>Extensive microbial diversity within the chicken gut microbiome revealed by metagenomics and culture.</title>
        <authorList>
            <person name="Gilroy R."/>
            <person name="Ravi A."/>
            <person name="Getino M."/>
            <person name="Pursley I."/>
            <person name="Horton D.L."/>
            <person name="Alikhan N.F."/>
            <person name="Baker D."/>
            <person name="Gharbi K."/>
            <person name="Hall N."/>
            <person name="Watson M."/>
            <person name="Adriaenssens E.M."/>
            <person name="Foster-Nyarko E."/>
            <person name="Jarju S."/>
            <person name="Secka A."/>
            <person name="Antonio M."/>
            <person name="Oren A."/>
            <person name="Chaudhuri R.R."/>
            <person name="La Ragione R."/>
            <person name="Hildebrand F."/>
            <person name="Pallen M.J."/>
        </authorList>
    </citation>
    <scope>NUCLEOTIDE SEQUENCE</scope>
    <source>
        <strain evidence="2">17073</strain>
    </source>
</reference>
<dbReference type="Gene3D" id="3.30.70.1070">
    <property type="entry name" value="Sporulation related repeat"/>
    <property type="match status" value="1"/>
</dbReference>